<dbReference type="RefSeq" id="WP_344872198.1">
    <property type="nucleotide sequence ID" value="NZ_BAABAL010000005.1"/>
</dbReference>
<dbReference type="SUPFAM" id="SSF56112">
    <property type="entry name" value="Protein kinase-like (PK-like)"/>
    <property type="match status" value="1"/>
</dbReference>
<keyword evidence="3" id="KW-1185">Reference proteome</keyword>
<dbReference type="Proteomes" id="UP001501747">
    <property type="component" value="Unassembled WGS sequence"/>
</dbReference>
<evidence type="ECO:0000313" key="2">
    <source>
        <dbReference type="EMBL" id="GAA3996760.1"/>
    </source>
</evidence>
<evidence type="ECO:0000313" key="3">
    <source>
        <dbReference type="Proteomes" id="UP001501747"/>
    </source>
</evidence>
<dbReference type="Pfam" id="PF01636">
    <property type="entry name" value="APH"/>
    <property type="match status" value="1"/>
</dbReference>
<dbReference type="InterPro" id="IPR002575">
    <property type="entry name" value="Aminoglycoside_PTrfase"/>
</dbReference>
<evidence type="ECO:0000259" key="1">
    <source>
        <dbReference type="Pfam" id="PF01636"/>
    </source>
</evidence>
<reference evidence="3" key="1">
    <citation type="journal article" date="2019" name="Int. J. Syst. Evol. Microbiol.">
        <title>The Global Catalogue of Microorganisms (GCM) 10K type strain sequencing project: providing services to taxonomists for standard genome sequencing and annotation.</title>
        <authorList>
            <consortium name="The Broad Institute Genomics Platform"/>
            <consortium name="The Broad Institute Genome Sequencing Center for Infectious Disease"/>
            <person name="Wu L."/>
            <person name="Ma J."/>
        </authorList>
    </citation>
    <scope>NUCLEOTIDE SEQUENCE [LARGE SCALE GENOMIC DNA]</scope>
    <source>
        <strain evidence="3">JCM 17342</strain>
    </source>
</reference>
<dbReference type="InterPro" id="IPR011009">
    <property type="entry name" value="Kinase-like_dom_sf"/>
</dbReference>
<dbReference type="Gene3D" id="3.90.1200.10">
    <property type="match status" value="1"/>
</dbReference>
<comment type="caution">
    <text evidence="2">The sequence shown here is derived from an EMBL/GenBank/DDBJ whole genome shotgun (WGS) entry which is preliminary data.</text>
</comment>
<name>A0ABP7RFJ2_9PSEU</name>
<sequence length="305" mass="33831">MTEFAAVADAAGLFEHFGVRPTERHSCYQWSPVFRAEHDGEAVVLKRTAPLIADWCRRLSAQGFPVVVPVRLDTANPARVDGEDWVVYPWVDGRRYDGSPADIAATGDLLGRLHALGGTELRPFTWPTYEPGEPAKDLPELRQKFGEHAPEHLDAIMARLEPLGEGFESSTLPAIRDAGLPVVDATMDFKANNLVFTGDGPVLIDPDNGECLPRVLDLALAALMFHMEDTPDKPFTTAEWITFRDAYSAHVELTDAEVAAWPDAVDYMLWEFGTWAMADSSEWHVARQRSFLIGLAQVRADDFPV</sequence>
<gene>
    <name evidence="2" type="ORF">GCM10022247_15930</name>
</gene>
<protein>
    <recommendedName>
        <fullName evidence="1">Aminoglycoside phosphotransferase domain-containing protein</fullName>
    </recommendedName>
</protein>
<dbReference type="EMBL" id="BAABAL010000005">
    <property type="protein sequence ID" value="GAA3996760.1"/>
    <property type="molecule type" value="Genomic_DNA"/>
</dbReference>
<accession>A0ABP7RFJ2</accession>
<feature type="domain" description="Aminoglycoside phosphotransferase" evidence="1">
    <location>
        <begin position="46"/>
        <end position="250"/>
    </location>
</feature>
<proteinExistence type="predicted"/>
<organism evidence="2 3">
    <name type="scientific">Allokutzneria multivorans</name>
    <dbReference type="NCBI Taxonomy" id="1142134"/>
    <lineage>
        <taxon>Bacteria</taxon>
        <taxon>Bacillati</taxon>
        <taxon>Actinomycetota</taxon>
        <taxon>Actinomycetes</taxon>
        <taxon>Pseudonocardiales</taxon>
        <taxon>Pseudonocardiaceae</taxon>
        <taxon>Allokutzneria</taxon>
    </lineage>
</organism>